<proteinExistence type="predicted"/>
<evidence type="ECO:0000313" key="3">
    <source>
        <dbReference type="Proteomes" id="UP000614410"/>
    </source>
</evidence>
<dbReference type="AlphaFoldDB" id="A0A934KK20"/>
<comment type="caution">
    <text evidence="2">The sequence shown here is derived from an EMBL/GenBank/DDBJ whole genome shotgun (WGS) entry which is preliminary data.</text>
</comment>
<reference evidence="2 3" key="1">
    <citation type="submission" date="2020-10" db="EMBL/GenBank/DDBJ databases">
        <title>Ca. Dormibacterota MAGs.</title>
        <authorList>
            <person name="Montgomery K."/>
        </authorList>
    </citation>
    <scope>NUCLEOTIDE SEQUENCE [LARGE SCALE GENOMIC DNA]</scope>
    <source>
        <strain evidence="2">Mitchell_Peninsula_5</strain>
    </source>
</reference>
<accession>A0A934KK20</accession>
<protein>
    <submittedName>
        <fullName evidence="2">Uncharacterized protein</fullName>
    </submittedName>
</protein>
<organism evidence="2 3">
    <name type="scientific">Candidatus Amunia macphersoniae</name>
    <dbReference type="NCBI Taxonomy" id="3127014"/>
    <lineage>
        <taxon>Bacteria</taxon>
        <taxon>Bacillati</taxon>
        <taxon>Candidatus Dormiibacterota</taxon>
        <taxon>Candidatus Dormibacteria</taxon>
        <taxon>Candidatus Aeolococcales</taxon>
        <taxon>Candidatus Aeolococcaceae</taxon>
        <taxon>Candidatus Amunia</taxon>
    </lineage>
</organism>
<evidence type="ECO:0000256" key="1">
    <source>
        <dbReference type="SAM" id="MobiDB-lite"/>
    </source>
</evidence>
<feature type="region of interest" description="Disordered" evidence="1">
    <location>
        <begin position="63"/>
        <end position="88"/>
    </location>
</feature>
<evidence type="ECO:0000313" key="2">
    <source>
        <dbReference type="EMBL" id="MBJ7607969.1"/>
    </source>
</evidence>
<name>A0A934KK20_9BACT</name>
<sequence length="88" mass="9615">MSRGDTPVLICRVVHAHHAHNGRARILSRPSYGCTFSGDPRNYLSNAISKVGGRNRIDADSHRAMPVGCDRQGETRVGSPQHTAVKRP</sequence>
<gene>
    <name evidence="2" type="ORF">JF887_00855</name>
</gene>
<dbReference type="Proteomes" id="UP000614410">
    <property type="component" value="Unassembled WGS sequence"/>
</dbReference>
<dbReference type="EMBL" id="JAEKNN010000005">
    <property type="protein sequence ID" value="MBJ7607969.1"/>
    <property type="molecule type" value="Genomic_DNA"/>
</dbReference>